<dbReference type="KEGG" id="mea:Mex_1p3750"/>
<accession>C5AZT6</accession>
<keyword evidence="3" id="KW-1185">Reference proteome</keyword>
<evidence type="ECO:0008006" key="4">
    <source>
        <dbReference type="Google" id="ProtNLM"/>
    </source>
</evidence>
<feature type="region of interest" description="Disordered" evidence="1">
    <location>
        <begin position="85"/>
        <end position="139"/>
    </location>
</feature>
<proteinExistence type="predicted"/>
<dbReference type="AlphaFoldDB" id="C5AZT6"/>
<organism evidence="2 3">
    <name type="scientific">Methylorubrum extorquens (strain ATCC 14718 / DSM 1338 / JCM 2805 / NCIMB 9133 / AM1)</name>
    <name type="common">Methylobacterium extorquens</name>
    <dbReference type="NCBI Taxonomy" id="272630"/>
    <lineage>
        <taxon>Bacteria</taxon>
        <taxon>Pseudomonadati</taxon>
        <taxon>Pseudomonadota</taxon>
        <taxon>Alphaproteobacteria</taxon>
        <taxon>Hyphomicrobiales</taxon>
        <taxon>Methylobacteriaceae</taxon>
        <taxon>Methylorubrum</taxon>
    </lineage>
</organism>
<evidence type="ECO:0000313" key="3">
    <source>
        <dbReference type="Proteomes" id="UP000009081"/>
    </source>
</evidence>
<name>C5AZT6_METEA</name>
<reference evidence="2 3" key="1">
    <citation type="journal article" date="2009" name="PLoS ONE">
        <title>Methylobacterium genome sequences: a reference blueprint to investigate microbial metabolism of C1 compounds from natural and industrial sources.</title>
        <authorList>
            <person name="Vuilleumier S."/>
            <person name="Chistoserdova L."/>
            <person name="Lee M.-C."/>
            <person name="Bringel F."/>
            <person name="Lajus A."/>
            <person name="Zhou Y."/>
            <person name="Gourion B."/>
            <person name="Barbe V."/>
            <person name="Chang J."/>
            <person name="Cruveiller S."/>
            <person name="Dossat C."/>
            <person name="Gillett W."/>
            <person name="Gruffaz C."/>
            <person name="Haugen E."/>
            <person name="Hourcade E."/>
            <person name="Levy R."/>
            <person name="Mangenot S."/>
            <person name="Muller E."/>
            <person name="Nadalig T."/>
            <person name="Pagni M."/>
            <person name="Penny C."/>
            <person name="Peyraud R."/>
            <person name="Robinson D.G."/>
            <person name="Roche D."/>
            <person name="Rouy Z."/>
            <person name="Saenampechek C."/>
            <person name="Salvignol G."/>
            <person name="Vallenet D."/>
            <person name="Wu Z."/>
            <person name="Marx C.J."/>
            <person name="Vorholt J.A."/>
            <person name="Olson M.V."/>
            <person name="Kaul R."/>
            <person name="Weissenbach J."/>
            <person name="Medigue C."/>
            <person name="Lidstrom M.E."/>
        </authorList>
    </citation>
    <scope>NUCLEOTIDE SEQUENCE [LARGE SCALE GENOMIC DNA]</scope>
    <source>
        <strain evidence="3">ATCC 14718 / DSM 1338 / JCM 2805 / NCIMB 9133 / AM1</strain>
    </source>
</reference>
<feature type="compositionally biased region" description="Low complexity" evidence="1">
    <location>
        <begin position="100"/>
        <end position="112"/>
    </location>
</feature>
<protein>
    <recommendedName>
        <fullName evidence="4">Helix-turn-helix domain-containing protein</fullName>
    </recommendedName>
</protein>
<dbReference type="Proteomes" id="UP000009081">
    <property type="component" value="Chromosome"/>
</dbReference>
<evidence type="ECO:0000256" key="1">
    <source>
        <dbReference type="SAM" id="MobiDB-lite"/>
    </source>
</evidence>
<dbReference type="EMBL" id="CP001510">
    <property type="protein sequence ID" value="ACS41460.1"/>
    <property type="molecule type" value="Genomic_DNA"/>
</dbReference>
<gene>
    <name evidence="2" type="ordered locus">MexAM1_META1p3750</name>
</gene>
<dbReference type="STRING" id="272630.MexAM1_META1p3750"/>
<evidence type="ECO:0000313" key="2">
    <source>
        <dbReference type="EMBL" id="ACS41460.1"/>
    </source>
</evidence>
<sequence length="139" mass="15175">MPTYELIISRDISEGRRRLAAMAGMDTPLTLDVAVWAPECAGPCGLPHFTLLELRGAIRRGELRPERHGRNLFVTRRHLIEWREACREPQRAPGSGSSQPSTTRPPASSGRSRSGGSGTETSSSSLAALQRTAQALKKR</sequence>
<dbReference type="HOGENOM" id="CLU_1738353_0_0_5"/>